<organism evidence="1 2">
    <name type="scientific">Streptomyces hyaluromycini</name>
    <dbReference type="NCBI Taxonomy" id="1377993"/>
    <lineage>
        <taxon>Bacteria</taxon>
        <taxon>Bacillati</taxon>
        <taxon>Actinomycetota</taxon>
        <taxon>Actinomycetes</taxon>
        <taxon>Kitasatosporales</taxon>
        <taxon>Streptomycetaceae</taxon>
        <taxon>Streptomyces</taxon>
    </lineage>
</organism>
<comment type="caution">
    <text evidence="1">The sequence shown here is derived from an EMBL/GenBank/DDBJ whole genome shotgun (WGS) entry which is preliminary data.</text>
</comment>
<name>A0ABV1X2Q3_9ACTN</name>
<reference evidence="1 2" key="1">
    <citation type="submission" date="2024-06" db="EMBL/GenBank/DDBJ databases">
        <title>The Natural Products Discovery Center: Release of the First 8490 Sequenced Strains for Exploring Actinobacteria Biosynthetic Diversity.</title>
        <authorList>
            <person name="Kalkreuter E."/>
            <person name="Kautsar S.A."/>
            <person name="Yang D."/>
            <person name="Bader C.D."/>
            <person name="Teijaro C.N."/>
            <person name="Fluegel L."/>
            <person name="Davis C.M."/>
            <person name="Simpson J.R."/>
            <person name="Lauterbach L."/>
            <person name="Steele A.D."/>
            <person name="Gui C."/>
            <person name="Meng S."/>
            <person name="Li G."/>
            <person name="Viehrig K."/>
            <person name="Ye F."/>
            <person name="Su P."/>
            <person name="Kiefer A.F."/>
            <person name="Nichols A."/>
            <person name="Cepeda A.J."/>
            <person name="Yan W."/>
            <person name="Fan B."/>
            <person name="Jiang Y."/>
            <person name="Adhikari A."/>
            <person name="Zheng C.-J."/>
            <person name="Schuster L."/>
            <person name="Cowan T.M."/>
            <person name="Smanski M.J."/>
            <person name="Chevrette M.G."/>
            <person name="De Carvalho L.P.S."/>
            <person name="Shen B."/>
        </authorList>
    </citation>
    <scope>NUCLEOTIDE SEQUENCE [LARGE SCALE GENOMIC DNA]</scope>
    <source>
        <strain evidence="1 2">NPDC000234</strain>
    </source>
</reference>
<dbReference type="Proteomes" id="UP001474181">
    <property type="component" value="Unassembled WGS sequence"/>
</dbReference>
<protein>
    <submittedName>
        <fullName evidence="1">Uncharacterized protein</fullName>
    </submittedName>
</protein>
<evidence type="ECO:0000313" key="1">
    <source>
        <dbReference type="EMBL" id="MER7183295.1"/>
    </source>
</evidence>
<proteinExistence type="predicted"/>
<keyword evidence="2" id="KW-1185">Reference proteome</keyword>
<accession>A0ABV1X2Q3</accession>
<dbReference type="EMBL" id="JBEPEK010000236">
    <property type="protein sequence ID" value="MER7183295.1"/>
    <property type="molecule type" value="Genomic_DNA"/>
</dbReference>
<dbReference type="RefSeq" id="WP_350784480.1">
    <property type="nucleotide sequence ID" value="NZ_JBEPEK010000236.1"/>
</dbReference>
<gene>
    <name evidence="1" type="ORF">ABT404_28135</name>
</gene>
<sequence length="76" mass="7888">MSGSVDPEVPGFDRSAVAQLTGLPLDRAHTVEAVRIGDPAPGTYTIKVFAQSTPFPAQGYAECAAGPISEEELTTP</sequence>
<evidence type="ECO:0000313" key="2">
    <source>
        <dbReference type="Proteomes" id="UP001474181"/>
    </source>
</evidence>